<dbReference type="Proteomes" id="UP000005289">
    <property type="component" value="Chromosome"/>
</dbReference>
<keyword evidence="9" id="KW-1185">Reference proteome</keyword>
<dbReference type="HOGENOM" id="CLU_056090_1_0_6"/>
<accession>W0DMJ1</accession>
<dbReference type="GO" id="GO:0016020">
    <property type="term" value="C:membrane"/>
    <property type="evidence" value="ECO:0007669"/>
    <property type="project" value="UniProtKB-SubCell"/>
</dbReference>
<evidence type="ECO:0000256" key="5">
    <source>
        <dbReference type="ARBA" id="ARBA00023136"/>
    </source>
</evidence>
<dbReference type="GO" id="GO:0046872">
    <property type="term" value="F:metal ion binding"/>
    <property type="evidence" value="ECO:0007669"/>
    <property type="project" value="UniProtKB-KW"/>
</dbReference>
<keyword evidence="5 7" id="KW-0472">Membrane</keyword>
<feature type="transmembrane region" description="Helical" evidence="7">
    <location>
        <begin position="176"/>
        <end position="192"/>
    </location>
</feature>
<gene>
    <name evidence="8" type="ORF">THITH_09665</name>
</gene>
<comment type="cofactor">
    <cofactor evidence="6">
        <name>Zn(2+)</name>
        <dbReference type="ChEBI" id="CHEBI:29105"/>
    </cofactor>
</comment>
<evidence type="ECO:0008006" key="10">
    <source>
        <dbReference type="Google" id="ProtNLM"/>
    </source>
</evidence>
<proteinExistence type="predicted"/>
<feature type="binding site" evidence="6">
    <location>
        <position position="211"/>
    </location>
    <ligand>
        <name>Zn(2+)</name>
        <dbReference type="ChEBI" id="CHEBI:29105"/>
        <note>catalytic</note>
    </ligand>
</feature>
<feature type="transmembrane region" description="Helical" evidence="7">
    <location>
        <begin position="88"/>
        <end position="108"/>
    </location>
</feature>
<dbReference type="InterPro" id="IPR008901">
    <property type="entry name" value="ACER"/>
</dbReference>
<evidence type="ECO:0000256" key="3">
    <source>
        <dbReference type="ARBA" id="ARBA00022801"/>
    </source>
</evidence>
<keyword evidence="3" id="KW-0378">Hydrolase</keyword>
<feature type="binding site" evidence="6">
    <location>
        <position position="207"/>
    </location>
    <ligand>
        <name>Zn(2+)</name>
        <dbReference type="ChEBI" id="CHEBI:29105"/>
        <note>catalytic</note>
    </ligand>
</feature>
<keyword evidence="2 7" id="KW-0812">Transmembrane</keyword>
<protein>
    <recommendedName>
        <fullName evidence="10">Alkaline phytoceramidase</fullName>
    </recommendedName>
</protein>
<feature type="transmembrane region" description="Helical" evidence="7">
    <location>
        <begin position="204"/>
        <end position="222"/>
    </location>
</feature>
<reference evidence="8 9" key="1">
    <citation type="submission" date="2013-12" db="EMBL/GenBank/DDBJ databases">
        <authorList>
            <consortium name="DOE Joint Genome Institute"/>
            <person name="Muyzer G."/>
            <person name="Huntemann M."/>
            <person name="Han J."/>
            <person name="Chen A."/>
            <person name="Kyrpides N."/>
            <person name="Mavromatis K."/>
            <person name="Markowitz V."/>
            <person name="Palaniappan K."/>
            <person name="Ivanova N."/>
            <person name="Schaumberg A."/>
            <person name="Pati A."/>
            <person name="Liolios K."/>
            <person name="Nordberg H.P."/>
            <person name="Cantor M.N."/>
            <person name="Hua S.X."/>
            <person name="Woyke T."/>
        </authorList>
    </citation>
    <scope>NUCLEOTIDE SEQUENCE [LARGE SCALE GENOMIC DNA]</scope>
    <source>
        <strain evidence="8 9">ARh 1</strain>
    </source>
</reference>
<dbReference type="GO" id="GO:0016811">
    <property type="term" value="F:hydrolase activity, acting on carbon-nitrogen (but not peptide) bonds, in linear amides"/>
    <property type="evidence" value="ECO:0007669"/>
    <property type="project" value="InterPro"/>
</dbReference>
<evidence type="ECO:0000256" key="4">
    <source>
        <dbReference type="ARBA" id="ARBA00022989"/>
    </source>
</evidence>
<dbReference type="PANTHER" id="PTHR34368">
    <property type="entry name" value="OS01G0962200 PROTEIN"/>
    <property type="match status" value="1"/>
</dbReference>
<dbReference type="EMBL" id="CP007029">
    <property type="protein sequence ID" value="AHE98487.1"/>
    <property type="molecule type" value="Genomic_DNA"/>
</dbReference>
<keyword evidence="4 7" id="KW-1133">Transmembrane helix</keyword>
<organism evidence="8 9">
    <name type="scientific">Thioalkalivibrio paradoxus ARh 1</name>
    <dbReference type="NCBI Taxonomy" id="713585"/>
    <lineage>
        <taxon>Bacteria</taxon>
        <taxon>Pseudomonadati</taxon>
        <taxon>Pseudomonadota</taxon>
        <taxon>Gammaproteobacteria</taxon>
        <taxon>Chromatiales</taxon>
        <taxon>Ectothiorhodospiraceae</taxon>
        <taxon>Thioalkalivibrio</taxon>
    </lineage>
</organism>
<dbReference type="PANTHER" id="PTHR34368:SF1">
    <property type="entry name" value="OS01G0962200 PROTEIN"/>
    <property type="match status" value="1"/>
</dbReference>
<dbReference type="STRING" id="713585.THITH_09665"/>
<dbReference type="KEGG" id="tti:THITH_09665"/>
<evidence type="ECO:0000313" key="9">
    <source>
        <dbReference type="Proteomes" id="UP000005289"/>
    </source>
</evidence>
<dbReference type="GO" id="GO:0006672">
    <property type="term" value="P:ceramide metabolic process"/>
    <property type="evidence" value="ECO:0007669"/>
    <property type="project" value="InterPro"/>
</dbReference>
<dbReference type="Pfam" id="PF05875">
    <property type="entry name" value="Ceramidase"/>
    <property type="match status" value="1"/>
</dbReference>
<feature type="transmembrane region" description="Helical" evidence="7">
    <location>
        <begin position="63"/>
        <end position="82"/>
    </location>
</feature>
<comment type="subcellular location">
    <subcellularLocation>
        <location evidence="1">Membrane</location>
        <topology evidence="1">Multi-pass membrane protein</topology>
    </subcellularLocation>
</comment>
<evidence type="ECO:0000256" key="7">
    <source>
        <dbReference type="SAM" id="Phobius"/>
    </source>
</evidence>
<name>W0DMJ1_9GAMM</name>
<evidence type="ECO:0000313" key="8">
    <source>
        <dbReference type="EMBL" id="AHE98487.1"/>
    </source>
</evidence>
<dbReference type="AlphaFoldDB" id="W0DMJ1"/>
<evidence type="ECO:0000256" key="6">
    <source>
        <dbReference type="PIRSR" id="PIRSR608901-2"/>
    </source>
</evidence>
<evidence type="ECO:0000256" key="2">
    <source>
        <dbReference type="ARBA" id="ARBA00022692"/>
    </source>
</evidence>
<feature type="transmembrane region" description="Helical" evidence="7">
    <location>
        <begin position="25"/>
        <end position="43"/>
    </location>
</feature>
<sequence>MPQPEEYHRFAATATVFGVPHFADVISNLPFLLVGIAGLAWTWRQRGQSSGPFIRASERWPYIVLFGAIALVGIGSAYYHWAPTNERLFWDRLPMSIAFMAIFAAILSERIEYRLGLAALPGLVLAGVAATTYWLFSERAGAGDLRLYLLVQAVPIVIGPLLILLYGSRYDRGRDFVIAAGWYLLALLAESLDHTLHALTEGWLSGHTLKHLLAAVAVYWLLRMLRLRRTLDRPQRP</sequence>
<keyword evidence="6" id="KW-0479">Metal-binding</keyword>
<feature type="binding site" evidence="6">
    <location>
        <position position="80"/>
    </location>
    <ligand>
        <name>Zn(2+)</name>
        <dbReference type="ChEBI" id="CHEBI:29105"/>
        <note>catalytic</note>
    </ligand>
</feature>
<feature type="transmembrane region" description="Helical" evidence="7">
    <location>
        <begin position="148"/>
        <end position="167"/>
    </location>
</feature>
<keyword evidence="6" id="KW-0862">Zinc</keyword>
<feature type="transmembrane region" description="Helical" evidence="7">
    <location>
        <begin position="115"/>
        <end position="136"/>
    </location>
</feature>
<evidence type="ECO:0000256" key="1">
    <source>
        <dbReference type="ARBA" id="ARBA00004141"/>
    </source>
</evidence>